<keyword evidence="1" id="KW-0732">Signal</keyword>
<dbReference type="EMBL" id="NNRK01000002">
    <property type="protein sequence ID" value="OYR19609.1"/>
    <property type="molecule type" value="Genomic_DNA"/>
</dbReference>
<protein>
    <recommendedName>
        <fullName evidence="4">Lipoprotein</fullName>
    </recommendedName>
</protein>
<organism evidence="2 3">
    <name type="scientific">Brucella rhizosphaerae</name>
    <dbReference type="NCBI Taxonomy" id="571254"/>
    <lineage>
        <taxon>Bacteria</taxon>
        <taxon>Pseudomonadati</taxon>
        <taxon>Pseudomonadota</taxon>
        <taxon>Alphaproteobacteria</taxon>
        <taxon>Hyphomicrobiales</taxon>
        <taxon>Brucellaceae</taxon>
        <taxon>Brucella/Ochrobactrum group</taxon>
        <taxon>Brucella</taxon>
    </lineage>
</organism>
<dbReference type="OrthoDB" id="9900794at2"/>
<feature type="chain" id="PRO_5012603871" description="Lipoprotein" evidence="1">
    <location>
        <begin position="18"/>
        <end position="66"/>
    </location>
</feature>
<feature type="signal peptide" evidence="1">
    <location>
        <begin position="1"/>
        <end position="17"/>
    </location>
</feature>
<reference evidence="2 3" key="1">
    <citation type="submission" date="2017-07" db="EMBL/GenBank/DDBJ databases">
        <title>Phylogenetic study on the rhizospheric bacterium Ochrobactrum sp. A44.</title>
        <authorList>
            <person name="Krzyzanowska D.M."/>
            <person name="Ossowicki A."/>
            <person name="Rajewska M."/>
            <person name="Maciag T."/>
            <person name="Kaczynski Z."/>
            <person name="Czerwicka M."/>
            <person name="Jafra S."/>
        </authorList>
    </citation>
    <scope>NUCLEOTIDE SEQUENCE [LARGE SCALE GENOMIC DNA]</scope>
    <source>
        <strain evidence="2 3">PR17</strain>
    </source>
</reference>
<evidence type="ECO:0000256" key="1">
    <source>
        <dbReference type="SAM" id="SignalP"/>
    </source>
</evidence>
<accession>A0A256FXP9</accession>
<name>A0A256FXP9_9HYPH</name>
<keyword evidence="3" id="KW-1185">Reference proteome</keyword>
<dbReference type="PROSITE" id="PS51257">
    <property type="entry name" value="PROKAR_LIPOPROTEIN"/>
    <property type="match status" value="1"/>
</dbReference>
<proteinExistence type="predicted"/>
<evidence type="ECO:0000313" key="2">
    <source>
        <dbReference type="EMBL" id="OYR19609.1"/>
    </source>
</evidence>
<gene>
    <name evidence="2" type="ORF">CEV32_4929</name>
</gene>
<dbReference type="RefSeq" id="WP_094573415.1">
    <property type="nucleotide sequence ID" value="NZ_JBHEEL010000024.1"/>
</dbReference>
<evidence type="ECO:0000313" key="3">
    <source>
        <dbReference type="Proteomes" id="UP000216345"/>
    </source>
</evidence>
<sequence length="66" mass="6963">MKMINGTLLAAVMIVGAGCVSSVQKNTEISASECLRANHNVALNKKCNALKLGWKGASGSDFIIRQ</sequence>
<dbReference type="AlphaFoldDB" id="A0A256FXP9"/>
<dbReference type="Proteomes" id="UP000216345">
    <property type="component" value="Unassembled WGS sequence"/>
</dbReference>
<comment type="caution">
    <text evidence="2">The sequence shown here is derived from an EMBL/GenBank/DDBJ whole genome shotgun (WGS) entry which is preliminary data.</text>
</comment>
<evidence type="ECO:0008006" key="4">
    <source>
        <dbReference type="Google" id="ProtNLM"/>
    </source>
</evidence>